<dbReference type="GO" id="GO:0016787">
    <property type="term" value="F:hydrolase activity"/>
    <property type="evidence" value="ECO:0007669"/>
    <property type="project" value="UniProtKB-KW"/>
</dbReference>
<evidence type="ECO:0000256" key="10">
    <source>
        <dbReference type="ARBA" id="ARBA00034808"/>
    </source>
</evidence>
<dbReference type="GO" id="GO:0005524">
    <property type="term" value="F:ATP binding"/>
    <property type="evidence" value="ECO:0007669"/>
    <property type="project" value="UniProtKB-KW"/>
</dbReference>
<evidence type="ECO:0000259" key="14">
    <source>
        <dbReference type="PROSITE" id="PS51194"/>
    </source>
</evidence>
<dbReference type="PROSITE" id="PS51192">
    <property type="entry name" value="HELICASE_ATP_BIND_1"/>
    <property type="match status" value="1"/>
</dbReference>
<dbReference type="NCBIfam" id="TIGR00614">
    <property type="entry name" value="recQ_fam"/>
    <property type="match status" value="1"/>
</dbReference>
<keyword evidence="5 15" id="KW-0347">Helicase</keyword>
<dbReference type="InterPro" id="IPR036388">
    <property type="entry name" value="WH-like_DNA-bd_sf"/>
</dbReference>
<dbReference type="SUPFAM" id="SSF52540">
    <property type="entry name" value="P-loop containing nucleoside triphosphate hydrolases"/>
    <property type="match status" value="1"/>
</dbReference>
<dbReference type="RefSeq" id="WP_004358709.1">
    <property type="nucleotide sequence ID" value="NZ_AMXF01000027.1"/>
</dbReference>
<evidence type="ECO:0000256" key="8">
    <source>
        <dbReference type="ARBA" id="ARBA00023235"/>
    </source>
</evidence>
<gene>
    <name evidence="15" type="ORF">C667_06369</name>
</gene>
<evidence type="ECO:0000313" key="15">
    <source>
        <dbReference type="EMBL" id="ENO97926.1"/>
    </source>
</evidence>
<feature type="domain" description="Helicase C-terminal" evidence="14">
    <location>
        <begin position="206"/>
        <end position="381"/>
    </location>
</feature>
<evidence type="ECO:0000256" key="12">
    <source>
        <dbReference type="ARBA" id="ARBA00044550"/>
    </source>
</evidence>
<dbReference type="FunFam" id="3.40.50.300:FF:001389">
    <property type="entry name" value="ATP-dependent DNA helicase RecQ"/>
    <property type="match status" value="1"/>
</dbReference>
<dbReference type="Gene3D" id="3.40.50.300">
    <property type="entry name" value="P-loop containing nucleotide triphosphate hydrolases"/>
    <property type="match status" value="2"/>
</dbReference>
<evidence type="ECO:0000256" key="7">
    <source>
        <dbReference type="ARBA" id="ARBA00023125"/>
    </source>
</evidence>
<dbReference type="EC" id="5.6.2.4" evidence="10"/>
<dbReference type="Gene3D" id="1.10.10.10">
    <property type="entry name" value="Winged helix-like DNA-binding domain superfamily/Winged helix DNA-binding domain"/>
    <property type="match status" value="1"/>
</dbReference>
<keyword evidence="16" id="KW-1185">Reference proteome</keyword>
<dbReference type="InterPro" id="IPR027417">
    <property type="entry name" value="P-loop_NTPase"/>
</dbReference>
<dbReference type="SMART" id="SM00487">
    <property type="entry name" value="DEXDc"/>
    <property type="match status" value="1"/>
</dbReference>
<dbReference type="GO" id="GO:0030894">
    <property type="term" value="C:replisome"/>
    <property type="evidence" value="ECO:0007669"/>
    <property type="project" value="TreeGrafter"/>
</dbReference>
<dbReference type="InterPro" id="IPR004589">
    <property type="entry name" value="DNA_helicase_ATP-dep_RecQ"/>
</dbReference>
<dbReference type="GO" id="GO:0043590">
    <property type="term" value="C:bacterial nucleoid"/>
    <property type="evidence" value="ECO:0007669"/>
    <property type="project" value="TreeGrafter"/>
</dbReference>
<evidence type="ECO:0000256" key="9">
    <source>
        <dbReference type="ARBA" id="ARBA00034617"/>
    </source>
</evidence>
<evidence type="ECO:0000256" key="2">
    <source>
        <dbReference type="ARBA" id="ARBA00022723"/>
    </source>
</evidence>
<comment type="catalytic activity">
    <reaction evidence="9">
        <text>Couples ATP hydrolysis with the unwinding of duplex DNA by translocating in the 3'-5' direction.</text>
        <dbReference type="EC" id="5.6.2.4"/>
    </reaction>
</comment>
<dbReference type="GO" id="GO:0006281">
    <property type="term" value="P:DNA repair"/>
    <property type="evidence" value="ECO:0007669"/>
    <property type="project" value="TreeGrafter"/>
</dbReference>
<comment type="similarity">
    <text evidence="1">Belongs to the helicase family. RecQ subfamily.</text>
</comment>
<dbReference type="AlphaFoldDB" id="N6YUJ8"/>
<evidence type="ECO:0000256" key="6">
    <source>
        <dbReference type="ARBA" id="ARBA00022840"/>
    </source>
</evidence>
<evidence type="ECO:0000259" key="13">
    <source>
        <dbReference type="PROSITE" id="PS51192"/>
    </source>
</evidence>
<dbReference type="GO" id="GO:0009378">
    <property type="term" value="F:four-way junction helicase activity"/>
    <property type="evidence" value="ECO:0007669"/>
    <property type="project" value="TreeGrafter"/>
</dbReference>
<organism evidence="15 16">
    <name type="scientific">Thauera phenylacetica B4P</name>
    <dbReference type="NCBI Taxonomy" id="1234382"/>
    <lineage>
        <taxon>Bacteria</taxon>
        <taxon>Pseudomonadati</taxon>
        <taxon>Pseudomonadota</taxon>
        <taxon>Betaproteobacteria</taxon>
        <taxon>Rhodocyclales</taxon>
        <taxon>Zoogloeaceae</taxon>
        <taxon>Thauera</taxon>
    </lineage>
</organism>
<dbReference type="Proteomes" id="UP000013047">
    <property type="component" value="Unassembled WGS sequence"/>
</dbReference>
<evidence type="ECO:0000256" key="5">
    <source>
        <dbReference type="ARBA" id="ARBA00022806"/>
    </source>
</evidence>
<keyword evidence="2" id="KW-0479">Metal-binding</keyword>
<dbReference type="Pfam" id="PF16124">
    <property type="entry name" value="RecQ_Zn_bind"/>
    <property type="match status" value="1"/>
</dbReference>
<dbReference type="Pfam" id="PF00271">
    <property type="entry name" value="Helicase_C"/>
    <property type="match status" value="1"/>
</dbReference>
<dbReference type="PANTHER" id="PTHR13710">
    <property type="entry name" value="DNA HELICASE RECQ FAMILY MEMBER"/>
    <property type="match status" value="1"/>
</dbReference>
<dbReference type="InterPro" id="IPR011545">
    <property type="entry name" value="DEAD/DEAH_box_helicase_dom"/>
</dbReference>
<dbReference type="GO" id="GO:0003677">
    <property type="term" value="F:DNA binding"/>
    <property type="evidence" value="ECO:0007669"/>
    <property type="project" value="UniProtKB-KW"/>
</dbReference>
<dbReference type="PANTHER" id="PTHR13710:SF105">
    <property type="entry name" value="ATP-DEPENDENT DNA HELICASE Q1"/>
    <property type="match status" value="1"/>
</dbReference>
<name>N6YUJ8_9RHOO</name>
<sequence>MSPSEPLLGALQKHFGHSRFRPGQEAVIEHLMAGRSAAAVFPTGGGKSLCYQLPALLLPGVTVVVSPLIALMKDQIDALAARGIAAGRLDSTLGTDEYRALMAALRDGSLRLLYVAPERFNNERFRAAIARVRISLFAVDEAHCISEWGHNFRPDYLKLAGFARAVGAERILALTATATPPVLDDICRIFAVQPECAVRTGFYRPNLQLLVSAVEARARDETLLGLLAQRAPGPTIVYVSLQKTAEALAATLAAAAWPARAYHAGMKDDERAAVQEWFMASDRAIVVATIAFGMGVDKADIRYVYHYNLPKSLENYAQEIGRAGRDGGPSTCHLLLVTRDINVLENFIYGDTPDKAALGSLLDELFTAPGGELELALTELAARHDLRLLVLRTLLTYLELDGYLEGGTPFYADYRFKPLMSSAQILARFDGERRHFLEHLLRLATKERLWFRIDPAAAARALACDRERVIRALDWLGDQGMLEVKVAGVRHRYRRLRAPDDREALATALHRRMLQREKAELARLMQVLDFAGLSACHSAALAAHFGEILPQPCGQCTGCQGLAASVRERGASAIPETLAVELGALRAATGQALASPRAVARFLCGLPSPLLTRARLASHTLFGRCAEVPFEQVMQWAEDRLGAAA</sequence>
<comment type="caution">
    <text evidence="15">The sequence shown here is derived from an EMBL/GenBank/DDBJ whole genome shotgun (WGS) entry which is preliminary data.</text>
</comment>
<dbReference type="GO" id="GO:0046872">
    <property type="term" value="F:metal ion binding"/>
    <property type="evidence" value="ECO:0007669"/>
    <property type="project" value="UniProtKB-KW"/>
</dbReference>
<dbReference type="SMART" id="SM00490">
    <property type="entry name" value="HELICc"/>
    <property type="match status" value="1"/>
</dbReference>
<keyword evidence="3" id="KW-0547">Nucleotide-binding</keyword>
<dbReference type="Pfam" id="PF00270">
    <property type="entry name" value="DEAD"/>
    <property type="match status" value="1"/>
</dbReference>
<protein>
    <recommendedName>
        <fullName evidence="11">ATP-dependent DNA helicase RecQ</fullName>
        <ecNumber evidence="10">5.6.2.4</ecNumber>
    </recommendedName>
    <alternativeName>
        <fullName evidence="12">DNA 3'-5' helicase RecQ</fullName>
    </alternativeName>
</protein>
<dbReference type="EMBL" id="AMXF01000027">
    <property type="protein sequence ID" value="ENO97926.1"/>
    <property type="molecule type" value="Genomic_DNA"/>
</dbReference>
<keyword evidence="8" id="KW-0413">Isomerase</keyword>
<proteinExistence type="inferred from homology"/>
<keyword evidence="4" id="KW-0378">Hydrolase</keyword>
<evidence type="ECO:0000256" key="3">
    <source>
        <dbReference type="ARBA" id="ARBA00022741"/>
    </source>
</evidence>
<evidence type="ECO:0000256" key="4">
    <source>
        <dbReference type="ARBA" id="ARBA00022801"/>
    </source>
</evidence>
<dbReference type="InterPro" id="IPR032284">
    <property type="entry name" value="RecQ_Zn-bd"/>
</dbReference>
<keyword evidence="7" id="KW-0238">DNA-binding</keyword>
<evidence type="ECO:0000256" key="11">
    <source>
        <dbReference type="ARBA" id="ARBA00044535"/>
    </source>
</evidence>
<dbReference type="GO" id="GO:0043138">
    <property type="term" value="F:3'-5' DNA helicase activity"/>
    <property type="evidence" value="ECO:0007669"/>
    <property type="project" value="UniProtKB-EC"/>
</dbReference>
<reference evidence="15 16" key="1">
    <citation type="submission" date="2012-09" db="EMBL/GenBank/DDBJ databases">
        <title>Draft Genome Sequences of 6 Strains from Genus Thauera.</title>
        <authorList>
            <person name="Liu B."/>
            <person name="Shapleigh J.P."/>
            <person name="Frostegard A.H."/>
        </authorList>
    </citation>
    <scope>NUCLEOTIDE SEQUENCE [LARGE SCALE GENOMIC DNA]</scope>
    <source>
        <strain evidence="15 16">B4P</strain>
    </source>
</reference>
<dbReference type="InterPro" id="IPR014001">
    <property type="entry name" value="Helicase_ATP-bd"/>
</dbReference>
<dbReference type="OrthoDB" id="9760034at2"/>
<evidence type="ECO:0000256" key="1">
    <source>
        <dbReference type="ARBA" id="ARBA00005446"/>
    </source>
</evidence>
<feature type="domain" description="Helicase ATP-binding" evidence="13">
    <location>
        <begin position="28"/>
        <end position="196"/>
    </location>
</feature>
<dbReference type="CDD" id="cd17920">
    <property type="entry name" value="DEXHc_RecQ"/>
    <property type="match status" value="1"/>
</dbReference>
<accession>N6YUJ8</accession>
<dbReference type="InterPro" id="IPR001650">
    <property type="entry name" value="Helicase_C-like"/>
</dbReference>
<dbReference type="PROSITE" id="PS51194">
    <property type="entry name" value="HELICASE_CTER"/>
    <property type="match status" value="1"/>
</dbReference>
<evidence type="ECO:0000313" key="16">
    <source>
        <dbReference type="Proteomes" id="UP000013047"/>
    </source>
</evidence>
<keyword evidence="6" id="KW-0067">ATP-binding</keyword>
<dbReference type="GO" id="GO:0005737">
    <property type="term" value="C:cytoplasm"/>
    <property type="evidence" value="ECO:0007669"/>
    <property type="project" value="TreeGrafter"/>
</dbReference>
<dbReference type="GO" id="GO:0006310">
    <property type="term" value="P:DNA recombination"/>
    <property type="evidence" value="ECO:0007669"/>
    <property type="project" value="InterPro"/>
</dbReference>